<feature type="transmembrane region" description="Helical" evidence="1">
    <location>
        <begin position="736"/>
        <end position="753"/>
    </location>
</feature>
<dbReference type="Proteomes" id="UP000184550">
    <property type="component" value="Unassembled WGS sequence"/>
</dbReference>
<dbReference type="Pfam" id="PF12770">
    <property type="entry name" value="CHAT"/>
    <property type="match status" value="1"/>
</dbReference>
<comment type="caution">
    <text evidence="3">The sequence shown here is derived from an EMBL/GenBank/DDBJ whole genome shotgun (WGS) entry which is preliminary data.</text>
</comment>
<feature type="domain" description="CHASE2" evidence="2">
    <location>
        <begin position="400"/>
        <end position="701"/>
    </location>
</feature>
<dbReference type="EMBL" id="CZCU02000159">
    <property type="protein sequence ID" value="VXD24374.1"/>
    <property type="molecule type" value="Genomic_DNA"/>
</dbReference>
<dbReference type="Pfam" id="PF05226">
    <property type="entry name" value="CHASE2"/>
    <property type="match status" value="1"/>
</dbReference>
<evidence type="ECO:0000256" key="1">
    <source>
        <dbReference type="SAM" id="Phobius"/>
    </source>
</evidence>
<name>A0A7Z9BZB7_9CYAN</name>
<dbReference type="RefSeq" id="WP_083625885.1">
    <property type="nucleotide sequence ID" value="NZ_LR734882.1"/>
</dbReference>
<feature type="transmembrane region" description="Helical" evidence="1">
    <location>
        <begin position="688"/>
        <end position="704"/>
    </location>
</feature>
<proteinExistence type="predicted"/>
<evidence type="ECO:0000313" key="4">
    <source>
        <dbReference type="Proteomes" id="UP000184550"/>
    </source>
</evidence>
<evidence type="ECO:0000259" key="2">
    <source>
        <dbReference type="SMART" id="SM01080"/>
    </source>
</evidence>
<dbReference type="OrthoDB" id="444941at2"/>
<accession>A0A7Z9BZB7</accession>
<dbReference type="InterPro" id="IPR024983">
    <property type="entry name" value="CHAT_dom"/>
</dbReference>
<organism evidence="3 4">
    <name type="scientific">Planktothrix serta PCC 8927</name>
    <dbReference type="NCBI Taxonomy" id="671068"/>
    <lineage>
        <taxon>Bacteria</taxon>
        <taxon>Bacillati</taxon>
        <taxon>Cyanobacteriota</taxon>
        <taxon>Cyanophyceae</taxon>
        <taxon>Oscillatoriophycideae</taxon>
        <taxon>Oscillatoriales</taxon>
        <taxon>Microcoleaceae</taxon>
        <taxon>Planktothrix</taxon>
    </lineage>
</organism>
<evidence type="ECO:0000313" key="3">
    <source>
        <dbReference type="EMBL" id="VXD24374.1"/>
    </source>
</evidence>
<reference evidence="3" key="1">
    <citation type="submission" date="2019-10" db="EMBL/GenBank/DDBJ databases">
        <authorList>
            <consortium name="Genoscope - CEA"/>
            <person name="William W."/>
        </authorList>
    </citation>
    <scope>NUCLEOTIDE SEQUENCE [LARGE SCALE GENOMIC DNA]</scope>
    <source>
        <strain evidence="3">BBR_PRJEB10992</strain>
    </source>
</reference>
<dbReference type="SMART" id="SM01080">
    <property type="entry name" value="CHASE2"/>
    <property type="match status" value="1"/>
</dbReference>
<protein>
    <recommendedName>
        <fullName evidence="2">CHASE2 domain-containing protein</fullName>
    </recommendedName>
</protein>
<gene>
    <name evidence="3" type="ORF">PL8927_810024</name>
</gene>
<keyword evidence="1" id="KW-1133">Transmembrane helix</keyword>
<dbReference type="InterPro" id="IPR007890">
    <property type="entry name" value="CHASE2"/>
</dbReference>
<keyword evidence="1" id="KW-0472">Membrane</keyword>
<keyword evidence="4" id="KW-1185">Reference proteome</keyword>
<feature type="transmembrane region" description="Helical" evidence="1">
    <location>
        <begin position="711"/>
        <end position="730"/>
    </location>
</feature>
<sequence>MTEKILTIDLGKGSLTAGFPLVTARLSDLENPRPIKITGCLPAAPELIRFYQRWRFIYQELYHTLGILSRIELEQEDITHVSEVELQEICTQYIYQFNQWLNFAEFRTIDQQLRSALQPTDEIQIILETSDFQVRHLPWQLWHFFHDYPRAELALSQPQYTRKTSPPVSRSKIRILAILGNKTGIDIAEDQKILTVLPQTETVFLIEPNPQQLDQALWDTKGWDILFFAGHSESQEQEESGNFKINHQDKVSIKTLLPAFKKAIENGLKIAIFNSCDGLGLATELAQLNIPQTIVMREPVPDIVAQTFLKHFLQAFSQGQSLYLAVRQARERLYILENRFPCGSWLPVICQNPAIVPVRWQDLKPRQNLQKLPSLEFRKIGFISLTITLLVCLIRQGGWLEFWELKVYDQMMRSRPIEKQDYRLLLVTASEADIQALRGWTVSDQILTQFLQKLAEYKPRTIGLNLYRDLPVEPGYQSIKNQFKTQNNLFLICKQPDKNDSGVAAPPDAPPLQVGFNDVMRDSDQILRRQLLFLSNPQGCQTNRSLAIQLAFHYLKQQGIQPQILPQDQIKLSNLILKPMESDIGFYPKSDGKGYQIMLNYRLSEPIAPEVTFTQILNGEVDPNLIKDKLVLVGVNAISTKDQGHRTPYSQDQEVRGLMIQAQMVSHILSAVLDHRPLLKVGSKWTDALWIGFWTLLGGVSAMLTRDRTAIIITLGTATAVLYGVCWGLFLAAMWVPFIPALLGLVGAGVWVWRSQFNKKI</sequence>
<dbReference type="AlphaFoldDB" id="A0A7Z9BZB7"/>
<keyword evidence="1" id="KW-0812">Transmembrane</keyword>